<dbReference type="AlphaFoldDB" id="A0A7X0S9P4"/>
<dbReference type="Gene3D" id="1.10.10.10">
    <property type="entry name" value="Winged helix-like DNA-binding domain superfamily/Winged helix DNA-binding domain"/>
    <property type="match status" value="1"/>
</dbReference>
<feature type="domain" description="Response regulatory" evidence="10">
    <location>
        <begin position="4"/>
        <end position="117"/>
    </location>
</feature>
<dbReference type="CDD" id="cd00383">
    <property type="entry name" value="trans_reg_C"/>
    <property type="match status" value="1"/>
</dbReference>
<dbReference type="Gene3D" id="6.10.250.690">
    <property type="match status" value="1"/>
</dbReference>
<dbReference type="GO" id="GO:0006355">
    <property type="term" value="P:regulation of DNA-templated transcription"/>
    <property type="evidence" value="ECO:0007669"/>
    <property type="project" value="InterPro"/>
</dbReference>
<protein>
    <recommendedName>
        <fullName evidence="1">Stage 0 sporulation protein A homolog</fullName>
    </recommendedName>
</protein>
<dbReference type="PROSITE" id="PS51755">
    <property type="entry name" value="OMPR_PHOB"/>
    <property type="match status" value="1"/>
</dbReference>
<dbReference type="InterPro" id="IPR001867">
    <property type="entry name" value="OmpR/PhoB-type_DNA-bd"/>
</dbReference>
<keyword evidence="4" id="KW-0805">Transcription regulation</keyword>
<evidence type="ECO:0000256" key="9">
    <source>
        <dbReference type="PROSITE-ProRule" id="PRU01091"/>
    </source>
</evidence>
<dbReference type="GO" id="GO:0000156">
    <property type="term" value="F:phosphorelay response regulator activity"/>
    <property type="evidence" value="ECO:0007669"/>
    <property type="project" value="TreeGrafter"/>
</dbReference>
<evidence type="ECO:0000256" key="3">
    <source>
        <dbReference type="ARBA" id="ARBA00023012"/>
    </source>
</evidence>
<dbReference type="RefSeq" id="WP_185163366.1">
    <property type="nucleotide sequence ID" value="NZ_JACKWY010000001.1"/>
</dbReference>
<dbReference type="InterPro" id="IPR011006">
    <property type="entry name" value="CheY-like_superfamily"/>
</dbReference>
<dbReference type="InterPro" id="IPR016032">
    <property type="entry name" value="Sig_transdc_resp-reg_C-effctor"/>
</dbReference>
<feature type="DNA-binding region" description="OmpR/PhoB-type" evidence="9">
    <location>
        <begin position="129"/>
        <end position="227"/>
    </location>
</feature>
<evidence type="ECO:0000256" key="2">
    <source>
        <dbReference type="ARBA" id="ARBA00022553"/>
    </source>
</evidence>
<dbReference type="Pfam" id="PF00072">
    <property type="entry name" value="Response_reg"/>
    <property type="match status" value="1"/>
</dbReference>
<evidence type="ECO:0000313" key="13">
    <source>
        <dbReference type="Proteomes" id="UP000585258"/>
    </source>
</evidence>
<evidence type="ECO:0000256" key="1">
    <source>
        <dbReference type="ARBA" id="ARBA00018672"/>
    </source>
</evidence>
<dbReference type="SMART" id="SM00448">
    <property type="entry name" value="REC"/>
    <property type="match status" value="1"/>
</dbReference>
<dbReference type="InterPro" id="IPR001789">
    <property type="entry name" value="Sig_transdc_resp-reg_receiver"/>
</dbReference>
<proteinExistence type="predicted"/>
<evidence type="ECO:0000256" key="5">
    <source>
        <dbReference type="ARBA" id="ARBA00023125"/>
    </source>
</evidence>
<keyword evidence="6" id="KW-0804">Transcription</keyword>
<evidence type="ECO:0000259" key="10">
    <source>
        <dbReference type="PROSITE" id="PS50110"/>
    </source>
</evidence>
<evidence type="ECO:0000256" key="7">
    <source>
        <dbReference type="ARBA" id="ARBA00024867"/>
    </source>
</evidence>
<evidence type="ECO:0000259" key="11">
    <source>
        <dbReference type="PROSITE" id="PS51755"/>
    </source>
</evidence>
<organism evidence="12 13">
    <name type="scientific">Clostridium gasigenes</name>
    <dbReference type="NCBI Taxonomy" id="94869"/>
    <lineage>
        <taxon>Bacteria</taxon>
        <taxon>Bacillati</taxon>
        <taxon>Bacillota</taxon>
        <taxon>Clostridia</taxon>
        <taxon>Eubacteriales</taxon>
        <taxon>Clostridiaceae</taxon>
        <taxon>Clostridium</taxon>
    </lineage>
</organism>
<sequence>MNKKILVIEDESYINDILTTALKSEGYLVRSAFNGTEARELLNNFNPNLTLLDVNLPDESGFDLCKFINSTYSIPIIMLTARNDVFDKVLGLELGADDYITKPFHIKEVLTRIKIALRRIDKYANNSKSTFIPLNSIIKINYESRLVYKKDTEVILKPKEYELLEFLSQNKNRVFSRDEILNNVWEFSYEGDSRTIDIHIRRLRSKLDIDGLKSIIETVFGIGYVMR</sequence>
<keyword evidence="2 8" id="KW-0597">Phosphoprotein</keyword>
<reference evidence="12 13" key="1">
    <citation type="submission" date="2020-08" db="EMBL/GenBank/DDBJ databases">
        <title>Clostridia isolated from Swiss meat.</title>
        <authorList>
            <person name="Wambui J."/>
            <person name="Stevens M.J.A."/>
            <person name="Stephan R."/>
        </authorList>
    </citation>
    <scope>NUCLEOTIDE SEQUENCE [LARGE SCALE GENOMIC DNA]</scope>
    <source>
        <strain evidence="12 13">CM001</strain>
    </source>
</reference>
<comment type="function">
    <text evidence="7">May play the central regulatory role in sporulation. It may be an element of the effector pathway responsible for the activation of sporulation genes in response to nutritional stress. Spo0A may act in concert with spo0H (a sigma factor) to control the expression of some genes that are critical to the sporulation process.</text>
</comment>
<dbReference type="InterPro" id="IPR036388">
    <property type="entry name" value="WH-like_DNA-bd_sf"/>
</dbReference>
<dbReference type="Pfam" id="PF00486">
    <property type="entry name" value="Trans_reg_C"/>
    <property type="match status" value="1"/>
</dbReference>
<accession>A0A7X0S9P4</accession>
<comment type="caution">
    <text evidence="12">The sequence shown here is derived from an EMBL/GenBank/DDBJ whole genome shotgun (WGS) entry which is preliminary data.</text>
</comment>
<evidence type="ECO:0000256" key="6">
    <source>
        <dbReference type="ARBA" id="ARBA00023163"/>
    </source>
</evidence>
<dbReference type="GO" id="GO:0032993">
    <property type="term" value="C:protein-DNA complex"/>
    <property type="evidence" value="ECO:0007669"/>
    <property type="project" value="TreeGrafter"/>
</dbReference>
<dbReference type="InterPro" id="IPR039420">
    <property type="entry name" value="WalR-like"/>
</dbReference>
<feature type="domain" description="OmpR/PhoB-type" evidence="11">
    <location>
        <begin position="129"/>
        <end position="227"/>
    </location>
</feature>
<keyword evidence="5 9" id="KW-0238">DNA-binding</keyword>
<dbReference type="PROSITE" id="PS50110">
    <property type="entry name" value="RESPONSE_REGULATORY"/>
    <property type="match status" value="1"/>
</dbReference>
<dbReference type="SUPFAM" id="SSF46894">
    <property type="entry name" value="C-terminal effector domain of the bipartite response regulators"/>
    <property type="match status" value="1"/>
</dbReference>
<name>A0A7X0S9P4_9CLOT</name>
<dbReference type="CDD" id="cd17574">
    <property type="entry name" value="REC_OmpR"/>
    <property type="match status" value="1"/>
</dbReference>
<dbReference type="SUPFAM" id="SSF52172">
    <property type="entry name" value="CheY-like"/>
    <property type="match status" value="1"/>
</dbReference>
<feature type="modified residue" description="4-aspartylphosphate" evidence="8">
    <location>
        <position position="53"/>
    </location>
</feature>
<evidence type="ECO:0000256" key="8">
    <source>
        <dbReference type="PROSITE-ProRule" id="PRU00169"/>
    </source>
</evidence>
<dbReference type="PANTHER" id="PTHR48111">
    <property type="entry name" value="REGULATOR OF RPOS"/>
    <property type="match status" value="1"/>
</dbReference>
<dbReference type="GO" id="GO:0005829">
    <property type="term" value="C:cytosol"/>
    <property type="evidence" value="ECO:0007669"/>
    <property type="project" value="TreeGrafter"/>
</dbReference>
<dbReference type="EMBL" id="JACKWY010000001">
    <property type="protein sequence ID" value="MBB6713560.1"/>
    <property type="molecule type" value="Genomic_DNA"/>
</dbReference>
<evidence type="ECO:0000313" key="12">
    <source>
        <dbReference type="EMBL" id="MBB6713560.1"/>
    </source>
</evidence>
<dbReference type="GO" id="GO:0000976">
    <property type="term" value="F:transcription cis-regulatory region binding"/>
    <property type="evidence" value="ECO:0007669"/>
    <property type="project" value="TreeGrafter"/>
</dbReference>
<dbReference type="Proteomes" id="UP000585258">
    <property type="component" value="Unassembled WGS sequence"/>
</dbReference>
<keyword evidence="3" id="KW-0902">Two-component regulatory system</keyword>
<evidence type="ECO:0000256" key="4">
    <source>
        <dbReference type="ARBA" id="ARBA00023015"/>
    </source>
</evidence>
<dbReference type="SMART" id="SM00862">
    <property type="entry name" value="Trans_reg_C"/>
    <property type="match status" value="1"/>
</dbReference>
<dbReference type="PANTHER" id="PTHR48111:SF40">
    <property type="entry name" value="PHOSPHATE REGULON TRANSCRIPTIONAL REGULATORY PROTEIN PHOB"/>
    <property type="match status" value="1"/>
</dbReference>
<dbReference type="Gene3D" id="3.40.50.2300">
    <property type="match status" value="1"/>
</dbReference>
<gene>
    <name evidence="12" type="ORF">H7E68_02270</name>
</gene>